<comment type="caution">
    <text evidence="1">The sequence shown here is derived from an EMBL/GenBank/DDBJ whole genome shotgun (WGS) entry which is preliminary data.</text>
</comment>
<keyword evidence="2" id="KW-1185">Reference proteome</keyword>
<protein>
    <submittedName>
        <fullName evidence="1">Uncharacterized protein</fullName>
    </submittedName>
</protein>
<evidence type="ECO:0000313" key="1">
    <source>
        <dbReference type="EMBL" id="KAJ6774025.1"/>
    </source>
</evidence>
<dbReference type="EMBL" id="JAPFFK010000002">
    <property type="protein sequence ID" value="KAJ6774025.1"/>
    <property type="molecule type" value="Genomic_DNA"/>
</dbReference>
<dbReference type="Proteomes" id="UP001151532">
    <property type="component" value="Chromosome 5"/>
</dbReference>
<evidence type="ECO:0000313" key="2">
    <source>
        <dbReference type="Proteomes" id="UP001151532"/>
    </source>
</evidence>
<dbReference type="AlphaFoldDB" id="A0A9Q0WYH9"/>
<sequence length="72" mass="8112">MRVENKAPSMLFCQIKRHRLEVKCLFEVVDYRVGLSNKPGFSMISLGGEINLLDTILGIHVKKPSLSHSLSE</sequence>
<reference evidence="1" key="1">
    <citation type="submission" date="2022-11" db="EMBL/GenBank/DDBJ databases">
        <authorList>
            <person name="Hyden B.L."/>
            <person name="Feng K."/>
            <person name="Yates T."/>
            <person name="Jawdy S."/>
            <person name="Smart L.B."/>
            <person name="Muchero W."/>
        </authorList>
    </citation>
    <scope>NUCLEOTIDE SEQUENCE</scope>
    <source>
        <tissue evidence="1">Shoot tip</tissue>
    </source>
</reference>
<organism evidence="1 2">
    <name type="scientific">Salix purpurea</name>
    <name type="common">Purple osier willow</name>
    <dbReference type="NCBI Taxonomy" id="77065"/>
    <lineage>
        <taxon>Eukaryota</taxon>
        <taxon>Viridiplantae</taxon>
        <taxon>Streptophyta</taxon>
        <taxon>Embryophyta</taxon>
        <taxon>Tracheophyta</taxon>
        <taxon>Spermatophyta</taxon>
        <taxon>Magnoliopsida</taxon>
        <taxon>eudicotyledons</taxon>
        <taxon>Gunneridae</taxon>
        <taxon>Pentapetalae</taxon>
        <taxon>rosids</taxon>
        <taxon>fabids</taxon>
        <taxon>Malpighiales</taxon>
        <taxon>Salicaceae</taxon>
        <taxon>Saliceae</taxon>
        <taxon>Salix</taxon>
    </lineage>
</organism>
<gene>
    <name evidence="1" type="ORF">OIU79_017456</name>
</gene>
<accession>A0A9Q0WYH9</accession>
<name>A0A9Q0WYH9_SALPP</name>
<reference evidence="1" key="2">
    <citation type="journal article" date="2023" name="Int. J. Mol. Sci.">
        <title>De Novo Assembly and Annotation of 11 Diverse Shrub Willow (Salix) Genomes Reveals Novel Gene Organization in Sex-Linked Regions.</title>
        <authorList>
            <person name="Hyden B."/>
            <person name="Feng K."/>
            <person name="Yates T.B."/>
            <person name="Jawdy S."/>
            <person name="Cereghino C."/>
            <person name="Smart L.B."/>
            <person name="Muchero W."/>
        </authorList>
    </citation>
    <scope>NUCLEOTIDE SEQUENCE</scope>
    <source>
        <tissue evidence="1">Shoot tip</tissue>
    </source>
</reference>
<proteinExistence type="predicted"/>